<dbReference type="AlphaFoldDB" id="X1UQB5"/>
<dbReference type="EMBL" id="BARW01040676">
    <property type="protein sequence ID" value="GAJ19668.1"/>
    <property type="molecule type" value="Genomic_DNA"/>
</dbReference>
<feature type="non-terminal residue" evidence="1">
    <location>
        <position position="1"/>
    </location>
</feature>
<reference evidence="1" key="1">
    <citation type="journal article" date="2014" name="Front. Microbiol.">
        <title>High frequency of phylogenetically diverse reductive dehalogenase-homologous genes in deep subseafloor sedimentary metagenomes.</title>
        <authorList>
            <person name="Kawai M."/>
            <person name="Futagami T."/>
            <person name="Toyoda A."/>
            <person name="Takaki Y."/>
            <person name="Nishi S."/>
            <person name="Hori S."/>
            <person name="Arai W."/>
            <person name="Tsubouchi T."/>
            <person name="Morono Y."/>
            <person name="Uchiyama I."/>
            <person name="Ito T."/>
            <person name="Fujiyama A."/>
            <person name="Inagaki F."/>
            <person name="Takami H."/>
        </authorList>
    </citation>
    <scope>NUCLEOTIDE SEQUENCE</scope>
    <source>
        <strain evidence="1">Expedition CK06-06</strain>
    </source>
</reference>
<organism evidence="1">
    <name type="scientific">marine sediment metagenome</name>
    <dbReference type="NCBI Taxonomy" id="412755"/>
    <lineage>
        <taxon>unclassified sequences</taxon>
        <taxon>metagenomes</taxon>
        <taxon>ecological metagenomes</taxon>
    </lineage>
</organism>
<comment type="caution">
    <text evidence="1">The sequence shown here is derived from an EMBL/GenBank/DDBJ whole genome shotgun (WGS) entry which is preliminary data.</text>
</comment>
<evidence type="ECO:0000313" key="1">
    <source>
        <dbReference type="EMBL" id="GAJ19668.1"/>
    </source>
</evidence>
<protein>
    <submittedName>
        <fullName evidence="1">Uncharacterized protein</fullName>
    </submittedName>
</protein>
<accession>X1UQB5</accession>
<name>X1UQB5_9ZZZZ</name>
<gene>
    <name evidence="1" type="ORF">S12H4_61334</name>
</gene>
<proteinExistence type="predicted"/>
<sequence>GSNNDPIIINNTGNDKNLNINITAYDLQGEEFTTQYIYAANFTIENKSQGCTGTTMSNATSINVTSAILERGNNSLNHNNATSGQEQLFFF</sequence>